<organism evidence="1 2">
    <name type="scientific">Aquitalea magnusonii</name>
    <dbReference type="NCBI Taxonomy" id="332411"/>
    <lineage>
        <taxon>Bacteria</taxon>
        <taxon>Pseudomonadati</taxon>
        <taxon>Pseudomonadota</taxon>
        <taxon>Betaproteobacteria</taxon>
        <taxon>Neisseriales</taxon>
        <taxon>Chromobacteriaceae</taxon>
        <taxon>Aquitalea</taxon>
    </lineage>
</organism>
<accession>A0A3G9GCC6</accession>
<proteinExistence type="predicted"/>
<dbReference type="AlphaFoldDB" id="A0A3G9GCC6"/>
<dbReference type="KEGG" id="amah:DLM_1486"/>
<evidence type="ECO:0000313" key="1">
    <source>
        <dbReference type="EMBL" id="BBF85105.1"/>
    </source>
</evidence>
<name>A0A3G9GCC6_9NEIS</name>
<dbReference type="EMBL" id="AP018823">
    <property type="protein sequence ID" value="BBF85105.1"/>
    <property type="molecule type" value="Genomic_DNA"/>
</dbReference>
<protein>
    <submittedName>
        <fullName evidence="1">Uncharacterized protein</fullName>
    </submittedName>
</protein>
<gene>
    <name evidence="1" type="ORF">DLM_1486</name>
</gene>
<reference evidence="2" key="1">
    <citation type="journal article" date="2017" name="Biotechnol. Biofuels">
        <title>Evaluation of environmental bacterial communities as a factor affecting the growth of duckweed Lemna minor.</title>
        <authorList>
            <person name="Ishizawa H."/>
            <person name="Kuroda M."/>
            <person name="Morikawa M."/>
            <person name="Ike M."/>
        </authorList>
    </citation>
    <scope>NUCLEOTIDE SEQUENCE [LARGE SCALE GENOMIC DNA]</scope>
    <source>
        <strain evidence="2">H3</strain>
    </source>
</reference>
<reference evidence="2" key="3">
    <citation type="journal article" date="2017" name="Plant Physiol. Biochem.">
        <title>Differential oxidative and antioxidative response of duckweed Lemna minor toward plant growth promoting/inhibiting bacteria.</title>
        <authorList>
            <person name="Ishizawa H."/>
            <person name="Kuroda M."/>
            <person name="Morikawa M."/>
            <person name="Ike M."/>
        </authorList>
    </citation>
    <scope>NUCLEOTIDE SEQUENCE [LARGE SCALE GENOMIC DNA]</scope>
    <source>
        <strain evidence="2">H3</strain>
    </source>
</reference>
<sequence length="40" mass="4187">MQSRKAPASALAIFCATHPAAAKSISANRTVFQLDGRGEL</sequence>
<evidence type="ECO:0000313" key="2">
    <source>
        <dbReference type="Proteomes" id="UP000198290"/>
    </source>
</evidence>
<dbReference type="Proteomes" id="UP000198290">
    <property type="component" value="Chromosome"/>
</dbReference>
<keyword evidence="2" id="KW-1185">Reference proteome</keyword>
<reference evidence="1 2" key="2">
    <citation type="journal article" date="2017" name="Genome Announc.">
        <title>Draft genome sequence of Aquitalea magnusonii strain H3, a plant growth-promoting bacterium of duckweed Lemna minor.</title>
        <authorList>
            <person name="Ishizawa H."/>
            <person name="Kuroda M."/>
            <person name="Ike M."/>
        </authorList>
    </citation>
    <scope>NUCLEOTIDE SEQUENCE [LARGE SCALE GENOMIC DNA]</scope>
    <source>
        <strain evidence="1 2">H3</strain>
    </source>
</reference>